<dbReference type="AlphaFoldDB" id="A0A076LNR9"/>
<evidence type="ECO:0000313" key="2">
    <source>
        <dbReference type="Proteomes" id="UP000028681"/>
    </source>
</evidence>
<protein>
    <submittedName>
        <fullName evidence="1">Uncharacterized protein</fullName>
    </submittedName>
</protein>
<dbReference type="EMBL" id="CP006664">
    <property type="protein sequence ID" value="AIJ09506.1"/>
    <property type="molecule type" value="Genomic_DNA"/>
</dbReference>
<proteinExistence type="predicted"/>
<sequence length="54" mass="6166">MRRRPSGAVACALFYLRRRRAAAAFSRHRGNFLPFHHSNLQVFCHTAIAVLARS</sequence>
<gene>
    <name evidence="1" type="ORF">ETEE_3077</name>
</gene>
<evidence type="ECO:0000313" key="1">
    <source>
        <dbReference type="EMBL" id="AIJ09506.1"/>
    </source>
</evidence>
<accession>A0A076LNR9</accession>
<name>A0A076LNR9_9GAMM</name>
<dbReference type="KEGG" id="ete:ETEE_3077"/>
<reference evidence="1 2" key="1">
    <citation type="journal article" date="2012" name="PLoS ONE">
        <title>Edwardsiella comparative phylogenomics reveal the new intra/inter-species taxonomic relationships, virulence evolution and niche adaptation mechanisms.</title>
        <authorList>
            <person name="Yang M."/>
            <person name="Lv Y."/>
            <person name="Xiao J."/>
            <person name="Wu H."/>
            <person name="Zheng H."/>
            <person name="Liu Q."/>
            <person name="Zhang Y."/>
            <person name="Wang Q."/>
        </authorList>
    </citation>
    <scope>NUCLEOTIDE SEQUENCE [LARGE SCALE GENOMIC DNA]</scope>
    <source>
        <strain evidence="2">080813</strain>
    </source>
</reference>
<dbReference type="HOGENOM" id="CLU_3042956_0_0_6"/>
<organism evidence="1 2">
    <name type="scientific">Edwardsiella anguillarum ET080813</name>
    <dbReference type="NCBI Taxonomy" id="667120"/>
    <lineage>
        <taxon>Bacteria</taxon>
        <taxon>Pseudomonadati</taxon>
        <taxon>Pseudomonadota</taxon>
        <taxon>Gammaproteobacteria</taxon>
        <taxon>Enterobacterales</taxon>
        <taxon>Hafniaceae</taxon>
        <taxon>Edwardsiella</taxon>
    </lineage>
</organism>
<dbReference type="Proteomes" id="UP000028681">
    <property type="component" value="Chromosome"/>
</dbReference>